<evidence type="ECO:0000313" key="2">
    <source>
        <dbReference type="Proteomes" id="UP000700732"/>
    </source>
</evidence>
<gene>
    <name evidence="1" type="ORF">FH603_5190</name>
</gene>
<accession>A0ABR6WDL7</accession>
<reference evidence="1 2" key="1">
    <citation type="submission" date="2019-06" db="EMBL/GenBank/DDBJ databases">
        <title>Spirosoma utsteinense sp. nov. isolated from Antarctic ice-free soils.</title>
        <authorList>
            <person name="Tahon G."/>
        </authorList>
    </citation>
    <scope>NUCLEOTIDE SEQUENCE [LARGE SCALE GENOMIC DNA]</scope>
    <source>
        <strain evidence="1 2">LMG 31447</strain>
    </source>
</reference>
<sequence length="323" mass="35620">MIFRLLTAWLTLGLFVSCERTLSIEGPPYQRKAVLTGILFPDSAITIRLTYTAPANTTTAYEAITNAQVQLVDNGQPAGVLADRGQGFYQTSVFPKAGHTYRVVAIIPGYGRLQAEDQMPAQPAGQLTVDNQAQDNPNNNPNFQLTFQPADASTPYWFSFYVTKQETIFSEGCNTFPGDPRPRPCTSRDVLYSQRNYTLTNSGYLDRFNSVYDGSSGAYIYSAFARFDPALVLGKPVDLVFTTYNQIANPKDRVSGEVNVVDLIATGPNYDRFLRSVLQAQMNQVTSSDNLLNNPFAEVTPVYTNVDGGLGVLGAVSLKRFFY</sequence>
<organism evidence="1 2">
    <name type="scientific">Spirosoma utsteinense</name>
    <dbReference type="NCBI Taxonomy" id="2585773"/>
    <lineage>
        <taxon>Bacteria</taxon>
        <taxon>Pseudomonadati</taxon>
        <taxon>Bacteroidota</taxon>
        <taxon>Cytophagia</taxon>
        <taxon>Cytophagales</taxon>
        <taxon>Cytophagaceae</taxon>
        <taxon>Spirosoma</taxon>
    </lineage>
</organism>
<proteinExistence type="predicted"/>
<dbReference type="RefSeq" id="WP_186741377.1">
    <property type="nucleotide sequence ID" value="NZ_VFIA01000053.1"/>
</dbReference>
<keyword evidence="2" id="KW-1185">Reference proteome</keyword>
<dbReference type="Pfam" id="PF14054">
    <property type="entry name" value="DUF4249"/>
    <property type="match status" value="1"/>
</dbReference>
<dbReference type="InterPro" id="IPR025345">
    <property type="entry name" value="DUF4249"/>
</dbReference>
<dbReference type="PROSITE" id="PS51257">
    <property type="entry name" value="PROKAR_LIPOPROTEIN"/>
    <property type="match status" value="1"/>
</dbReference>
<name>A0ABR6WDL7_9BACT</name>
<dbReference type="Proteomes" id="UP000700732">
    <property type="component" value="Unassembled WGS sequence"/>
</dbReference>
<protein>
    <recommendedName>
        <fullName evidence="3">DUF4249 domain-containing protein</fullName>
    </recommendedName>
</protein>
<evidence type="ECO:0000313" key="1">
    <source>
        <dbReference type="EMBL" id="MBC3794660.1"/>
    </source>
</evidence>
<comment type="caution">
    <text evidence="1">The sequence shown here is derived from an EMBL/GenBank/DDBJ whole genome shotgun (WGS) entry which is preliminary data.</text>
</comment>
<evidence type="ECO:0008006" key="3">
    <source>
        <dbReference type="Google" id="ProtNLM"/>
    </source>
</evidence>
<dbReference type="EMBL" id="VFIA01000053">
    <property type="protein sequence ID" value="MBC3794660.1"/>
    <property type="molecule type" value="Genomic_DNA"/>
</dbReference>